<accession>A0A915IKN5</accession>
<dbReference type="WBParaSite" id="nRc.2.0.1.t14742-RA">
    <property type="protein sequence ID" value="nRc.2.0.1.t14742-RA"/>
    <property type="gene ID" value="nRc.2.0.1.g14742"/>
</dbReference>
<sequence length="77" mass="8003">MNGGGAKTLVTNGTMGCDGDTTPGGGGTDTPKARFQPIVPEDGSTAGSKKNNDGFLVNKYELGTLVDRRFSILFRPP</sequence>
<feature type="region of interest" description="Disordered" evidence="1">
    <location>
        <begin position="1"/>
        <end position="53"/>
    </location>
</feature>
<evidence type="ECO:0000256" key="1">
    <source>
        <dbReference type="SAM" id="MobiDB-lite"/>
    </source>
</evidence>
<dbReference type="AlphaFoldDB" id="A0A915IKN5"/>
<evidence type="ECO:0000313" key="2">
    <source>
        <dbReference type="Proteomes" id="UP000887565"/>
    </source>
</evidence>
<evidence type="ECO:0000313" key="3">
    <source>
        <dbReference type="WBParaSite" id="nRc.2.0.1.t14742-RA"/>
    </source>
</evidence>
<keyword evidence="2" id="KW-1185">Reference proteome</keyword>
<proteinExistence type="predicted"/>
<protein>
    <submittedName>
        <fullName evidence="3">Uncharacterized protein</fullName>
    </submittedName>
</protein>
<dbReference type="Proteomes" id="UP000887565">
    <property type="component" value="Unplaced"/>
</dbReference>
<name>A0A915IKN5_ROMCU</name>
<organism evidence="2 3">
    <name type="scientific">Romanomermis culicivorax</name>
    <name type="common">Nematode worm</name>
    <dbReference type="NCBI Taxonomy" id="13658"/>
    <lineage>
        <taxon>Eukaryota</taxon>
        <taxon>Metazoa</taxon>
        <taxon>Ecdysozoa</taxon>
        <taxon>Nematoda</taxon>
        <taxon>Enoplea</taxon>
        <taxon>Dorylaimia</taxon>
        <taxon>Mermithida</taxon>
        <taxon>Mermithoidea</taxon>
        <taxon>Mermithidae</taxon>
        <taxon>Romanomermis</taxon>
    </lineage>
</organism>
<reference evidence="3" key="1">
    <citation type="submission" date="2022-11" db="UniProtKB">
        <authorList>
            <consortium name="WormBaseParasite"/>
        </authorList>
    </citation>
    <scope>IDENTIFICATION</scope>
</reference>